<dbReference type="InterPro" id="IPR032675">
    <property type="entry name" value="LRR_dom_sf"/>
</dbReference>
<dbReference type="EC" id="2.3.2.27" evidence="5"/>
<dbReference type="InterPro" id="IPR003591">
    <property type="entry name" value="Leu-rich_rpt_typical-subtyp"/>
</dbReference>
<keyword evidence="9" id="KW-0677">Repeat</keyword>
<keyword evidence="12" id="KW-0843">Virulence</keyword>
<evidence type="ECO:0000256" key="3">
    <source>
        <dbReference type="ARBA" id="ARBA00004613"/>
    </source>
</evidence>
<dbReference type="InterPro" id="IPR051071">
    <property type="entry name" value="LRR-bact_E3_ubiq_ligases"/>
</dbReference>
<dbReference type="PROSITE" id="PS51450">
    <property type="entry name" value="LRR"/>
    <property type="match status" value="1"/>
</dbReference>
<evidence type="ECO:0000256" key="9">
    <source>
        <dbReference type="ARBA" id="ARBA00022737"/>
    </source>
</evidence>
<dbReference type="InterPro" id="IPR046673">
    <property type="entry name" value="ToxA_N"/>
</dbReference>
<evidence type="ECO:0000256" key="1">
    <source>
        <dbReference type="ARBA" id="ARBA00000900"/>
    </source>
</evidence>
<dbReference type="EMBL" id="JBBHLD010000043">
    <property type="protein sequence ID" value="MEJ5908188.1"/>
    <property type="molecule type" value="Genomic_DNA"/>
</dbReference>
<organism evidence="16 17">
    <name type="scientific">Pseudomonas kermanshahensis</name>
    <dbReference type="NCBI Taxonomy" id="2745482"/>
    <lineage>
        <taxon>Bacteria</taxon>
        <taxon>Pseudomonadati</taxon>
        <taxon>Pseudomonadota</taxon>
        <taxon>Gammaproteobacteria</taxon>
        <taxon>Pseudomonadales</taxon>
        <taxon>Pseudomonadaceae</taxon>
        <taxon>Pseudomonas</taxon>
    </lineage>
</organism>
<dbReference type="PROSITE" id="PS52053">
    <property type="entry name" value="NEL"/>
    <property type="match status" value="1"/>
</dbReference>
<keyword evidence="13 14" id="KW-1035">Host cytoplasm</keyword>
<comment type="subcellular location">
    <subcellularLocation>
        <location evidence="2">Host cytoplasm</location>
    </subcellularLocation>
    <subcellularLocation>
        <location evidence="3">Secreted</location>
    </subcellularLocation>
</comment>
<reference evidence="16 17" key="1">
    <citation type="submission" date="2024-02" db="EMBL/GenBank/DDBJ databases">
        <title>Identification of pathogenicity and growth-promoting functions of Pseudomonas putida variants.</title>
        <authorList>
            <person name="Sun J."/>
        </authorList>
    </citation>
    <scope>NUCLEOTIDE SEQUENCE [LARGE SCALE GENOMIC DNA]</scope>
    <source>
        <strain evidence="16 17">A04</strain>
    </source>
</reference>
<keyword evidence="11 14" id="KW-0832">Ubl conjugation</keyword>
<comment type="catalytic activity">
    <reaction evidence="1">
        <text>S-ubiquitinyl-[E2 ubiquitin-conjugating enzyme]-L-cysteine + [acceptor protein]-L-lysine = [E2 ubiquitin-conjugating enzyme]-L-cysteine + N(6)-ubiquitinyl-[acceptor protein]-L-lysine.</text>
        <dbReference type="EC" id="2.3.2.27"/>
    </reaction>
</comment>
<evidence type="ECO:0000256" key="5">
    <source>
        <dbReference type="ARBA" id="ARBA00012483"/>
    </source>
</evidence>
<evidence type="ECO:0000313" key="17">
    <source>
        <dbReference type="Proteomes" id="UP001377692"/>
    </source>
</evidence>
<feature type="domain" description="NEL" evidence="15">
    <location>
        <begin position="1171"/>
        <end position="1465"/>
    </location>
</feature>
<comment type="PTM">
    <text evidence="14">Ubiquitinated in the presence of host E1 ubiquitin-activating enzyme, E2 ubiquitin-conjugating enzyme and ubiquitin.</text>
</comment>
<evidence type="ECO:0000259" key="15">
    <source>
        <dbReference type="PROSITE" id="PS52053"/>
    </source>
</evidence>
<comment type="caution">
    <text evidence="16">The sequence shown here is derived from an EMBL/GenBank/DDBJ whole genome shotgun (WGS) entry which is preliminary data.</text>
</comment>
<dbReference type="Gene3D" id="3.80.10.10">
    <property type="entry name" value="Ribonuclease Inhibitor"/>
    <property type="match status" value="1"/>
</dbReference>
<evidence type="ECO:0000256" key="2">
    <source>
        <dbReference type="ARBA" id="ARBA00004192"/>
    </source>
</evidence>
<protein>
    <recommendedName>
        <fullName evidence="5">RING-type E3 ubiquitin transferase</fullName>
        <ecNumber evidence="5">2.3.2.27</ecNumber>
    </recommendedName>
</protein>
<keyword evidence="8 14" id="KW-0808">Transferase</keyword>
<dbReference type="SMART" id="SM00369">
    <property type="entry name" value="LRR_TYP"/>
    <property type="match status" value="2"/>
</dbReference>
<accession>A0ABU8RE65</accession>
<evidence type="ECO:0000256" key="10">
    <source>
        <dbReference type="ARBA" id="ARBA00022786"/>
    </source>
</evidence>
<evidence type="ECO:0000256" key="7">
    <source>
        <dbReference type="ARBA" id="ARBA00022614"/>
    </source>
</evidence>
<dbReference type="SUPFAM" id="SSF52058">
    <property type="entry name" value="L domain-like"/>
    <property type="match status" value="1"/>
</dbReference>
<comment type="similarity">
    <text evidence="4 14">Belongs to the LRR-containing bacterial E3 ligase family.</text>
</comment>
<dbReference type="PANTHER" id="PTHR47114">
    <property type="match status" value="1"/>
</dbReference>
<dbReference type="RefSeq" id="WP_339551348.1">
    <property type="nucleotide sequence ID" value="NZ_JBBHLD010000043.1"/>
</dbReference>
<dbReference type="InterPro" id="IPR029487">
    <property type="entry name" value="NEL_dom"/>
</dbReference>
<dbReference type="InterPro" id="IPR001611">
    <property type="entry name" value="Leu-rich_rpt"/>
</dbReference>
<name>A0ABU8RE65_9PSED</name>
<keyword evidence="17" id="KW-1185">Reference proteome</keyword>
<gene>
    <name evidence="16" type="ORF">V7V80_26260</name>
</gene>
<dbReference type="PANTHER" id="PTHR47114:SF2">
    <property type="entry name" value="OLIGODENDROCYTE-MYELIN GLYCOPROTEIN"/>
    <property type="match status" value="1"/>
</dbReference>
<dbReference type="Gene3D" id="1.20.58.360">
    <property type="entry name" value="Shigella T3SS effector IpaH defines"/>
    <property type="match status" value="1"/>
</dbReference>
<evidence type="ECO:0000256" key="11">
    <source>
        <dbReference type="ARBA" id="ARBA00022843"/>
    </source>
</evidence>
<feature type="active site" description="Glycyl thioester intermediate" evidence="14">
    <location>
        <position position="1258"/>
    </location>
</feature>
<keyword evidence="7" id="KW-0433">Leucine-rich repeat</keyword>
<keyword evidence="6 14" id="KW-0964">Secreted</keyword>
<sequence length="1465" mass="164396">MTHSADEAPASIDALISQRLPAWLTSAPVEQQRALHQALRQQQDSAERVRQVLSRIPPLDDFAATLLQEALRQRFRVNTDVRKATLRKVVQIILAMPIPPTPSPNITRISTQPLLTTALHNFTQAQTKPGPFTQVSLRDVSGVTLAVSFERFAKLCRTLDLGGRYQVLLREHLLPKDRPGDEAGQALREVEALLEEALRSSMEAAVRLAALKGEISHAHFLQTLPIFAKPAVVPAYPVVLSTRQVYLLGKCLHGVVAIEIQDRDQAILRGIMLWIPGDPLQPVQVFETWWAFYQAMGLRLRDPHYAAFIARFIAERDRVAFFGTLRRLLSSSTEGAVLKLDGRDFAITQPLFAFLRAARIEKMLDDARVLAVPTADEDSAARDERLKGYQQAGLTLLNLAGLFMPVVGELMLAVAAVQIADEVYEGYQDWQLGDRQGALEHVFGVAESVALGAAIGAGTAVAGQVLKRIAFVDELSPICTDAGHVKLCAHDLAAYRVKERGVTVGELIPENDQWQLKLHEASFQLAGYKDGEHLFIRHPQRSEAFQPMLEHNGTGGWRHALERAEEWAEPARLMRRLSAELADVSDEEVRRVLDSTGLDDAQLRRLHLENAPPPARLLDALERYRLHEQFPTVQGEAFEFLVSTSQDNEELASVVLRRDFPGLSQRGAHEIVQQVDSQQVEQMLASDRVPLALAERARWFLRDSRLDRACAGLRQASAANADTAKLAVGLIEHLAPWLEPYAVEVRADSRTGAVLAHAGPDTAAQRFSIVKTPTGYSAYAATGEPLAGSAPTDSLLQALSLTLSEAQTGALGTRTLDTQTLSDLLAEHARSHRDLAAQLIGQAPIGGGVRPPVRWGDGRLGYPLSGRGESRGQASRRGMRQIFPTLGESQLQRYLLDLIARGVDPWQHYSELSQHLSGLRQVLRRWRMEHSGVLDLLRRGRVANSIRRCWRCKTGLRSDGTYALDIRGERVGSLPVLEGGVSFPHVTRLTLRDMDLSDIDPDFLARFPNLRELDLRENHLAAIPPGVERLTQLRGLQLDHNRIIMDVAGNRRLNTLTHLQTLELNYNPLGFAPDVRGLIHLRPLGLRSTGIRAFPSRLQQVPLRGIADLRNNQIRQVNRDLHGLRQRLQRMALHDNPLDEASEHYLEQLPGPSGSHHHEVVHSPSFRHHLVQANEREQWLLGSTGMQRSEREMQWRNLQLESTSRPFFNFIRDFARSSDFAQRPAYYRARVWNIIEACEQNTELREQLFIMSGGNASCQDRLLWLFSQMEVRVLIHRHTSGMSIAQSEVELMRLSRSLFRLDALDEIATRRIQGIRAAGHDVDDIEVYLTYRVRLAGPLRLPAQPAALHYEAYAGLTPADLNNARIEVLRAETPERLTQALADQAFWEHYVRDRYERRFTALVDAFRAPEEAYRERAEAGEVTEEQYLTYCEGIVQAIQEGERSLILTLAREAFDRWFSIGGLLP</sequence>
<dbReference type="Proteomes" id="UP001377692">
    <property type="component" value="Unassembled WGS sequence"/>
</dbReference>
<proteinExistence type="inferred from homology"/>
<keyword evidence="10 14" id="KW-0833">Ubl conjugation pathway</keyword>
<evidence type="ECO:0000256" key="8">
    <source>
        <dbReference type="ARBA" id="ARBA00022679"/>
    </source>
</evidence>
<evidence type="ECO:0000256" key="12">
    <source>
        <dbReference type="ARBA" id="ARBA00023026"/>
    </source>
</evidence>
<evidence type="ECO:0000256" key="13">
    <source>
        <dbReference type="ARBA" id="ARBA00023200"/>
    </source>
</evidence>
<evidence type="ECO:0000256" key="4">
    <source>
        <dbReference type="ARBA" id="ARBA00009868"/>
    </source>
</evidence>
<evidence type="ECO:0000256" key="14">
    <source>
        <dbReference type="PROSITE-ProRule" id="PRU01398"/>
    </source>
</evidence>
<evidence type="ECO:0000256" key="6">
    <source>
        <dbReference type="ARBA" id="ARBA00022525"/>
    </source>
</evidence>
<dbReference type="Pfam" id="PF13855">
    <property type="entry name" value="LRR_8"/>
    <property type="match status" value="1"/>
</dbReference>
<evidence type="ECO:0000313" key="16">
    <source>
        <dbReference type="EMBL" id="MEJ5908188.1"/>
    </source>
</evidence>
<dbReference type="Pfam" id="PF14496">
    <property type="entry name" value="NEL"/>
    <property type="match status" value="1"/>
</dbReference>
<dbReference type="Pfam" id="PF20178">
    <property type="entry name" value="ToxA_N"/>
    <property type="match status" value="1"/>
</dbReference>